<protein>
    <submittedName>
        <fullName evidence="2">RimJ/RimL family protein N-acetyltransferase</fullName>
    </submittedName>
</protein>
<accession>A0A7W7FTU3</accession>
<dbReference type="PANTHER" id="PTHR43441:SF11">
    <property type="entry name" value="RIBOSOMAL-PROTEIN-SERINE ACETYLTRANSFERASE"/>
    <property type="match status" value="1"/>
</dbReference>
<organism evidence="2 3">
    <name type="scientific">Crossiella cryophila</name>
    <dbReference type="NCBI Taxonomy" id="43355"/>
    <lineage>
        <taxon>Bacteria</taxon>
        <taxon>Bacillati</taxon>
        <taxon>Actinomycetota</taxon>
        <taxon>Actinomycetes</taxon>
        <taxon>Pseudonocardiales</taxon>
        <taxon>Pseudonocardiaceae</taxon>
        <taxon>Crossiella</taxon>
    </lineage>
</organism>
<feature type="domain" description="N-acetyltransferase" evidence="1">
    <location>
        <begin position="28"/>
        <end position="197"/>
    </location>
</feature>
<gene>
    <name evidence="2" type="ORF">HNR67_001262</name>
</gene>
<dbReference type="Pfam" id="PF13302">
    <property type="entry name" value="Acetyltransf_3"/>
    <property type="match status" value="1"/>
</dbReference>
<keyword evidence="2" id="KW-0808">Transferase</keyword>
<dbReference type="Gene3D" id="3.40.630.30">
    <property type="match status" value="1"/>
</dbReference>
<dbReference type="EMBL" id="JACHMH010000001">
    <property type="protein sequence ID" value="MBB4675144.1"/>
    <property type="molecule type" value="Genomic_DNA"/>
</dbReference>
<dbReference type="InterPro" id="IPR000182">
    <property type="entry name" value="GNAT_dom"/>
</dbReference>
<dbReference type="InterPro" id="IPR016181">
    <property type="entry name" value="Acyl_CoA_acyltransferase"/>
</dbReference>
<name>A0A7W7FTU3_9PSEU</name>
<evidence type="ECO:0000259" key="1">
    <source>
        <dbReference type="PROSITE" id="PS51186"/>
    </source>
</evidence>
<comment type="caution">
    <text evidence="2">The sequence shown here is derived from an EMBL/GenBank/DDBJ whole genome shotgun (WGS) entry which is preliminary data.</text>
</comment>
<evidence type="ECO:0000313" key="2">
    <source>
        <dbReference type="EMBL" id="MBB4675144.1"/>
    </source>
</evidence>
<keyword evidence="3" id="KW-1185">Reference proteome</keyword>
<dbReference type="GO" id="GO:0008999">
    <property type="term" value="F:protein-N-terminal-alanine acetyltransferase activity"/>
    <property type="evidence" value="ECO:0007669"/>
    <property type="project" value="TreeGrafter"/>
</dbReference>
<dbReference type="Proteomes" id="UP000533598">
    <property type="component" value="Unassembled WGS sequence"/>
</dbReference>
<proteinExistence type="predicted"/>
<dbReference type="InterPro" id="IPR051908">
    <property type="entry name" value="Ribosomal_N-acetyltransferase"/>
</dbReference>
<dbReference type="SUPFAM" id="SSF55729">
    <property type="entry name" value="Acyl-CoA N-acyltransferases (Nat)"/>
    <property type="match status" value="1"/>
</dbReference>
<evidence type="ECO:0000313" key="3">
    <source>
        <dbReference type="Proteomes" id="UP000533598"/>
    </source>
</evidence>
<dbReference type="PANTHER" id="PTHR43441">
    <property type="entry name" value="RIBOSOMAL-PROTEIN-SERINE ACETYLTRANSFERASE"/>
    <property type="match status" value="1"/>
</dbReference>
<sequence length="222" mass="24925">MAGQSAIPDDPGMDPWPFRHLVLRTPRLELRPDDDAGMLELLEVARRGVHRPEEMPFSMPWTDLPHAEMSLGALQQRWRLRAGHTAASWDLGFLVRHRGRVIGTQSLMAQDFAELREVSCGCWYGLEHQGQGFGTEAWAAVLAFAFDHLGATHAHAAAFVNNAGSRAVSRKLGYRDNGTRRVLQRDKIALQVDQRLTPAEFRRPDWILQVEGLEACRELLGA</sequence>
<dbReference type="AlphaFoldDB" id="A0A7W7FTU3"/>
<dbReference type="RefSeq" id="WP_312986598.1">
    <property type="nucleotide sequence ID" value="NZ_BAAAUI010000026.1"/>
</dbReference>
<dbReference type="PROSITE" id="PS51186">
    <property type="entry name" value="GNAT"/>
    <property type="match status" value="1"/>
</dbReference>
<dbReference type="GO" id="GO:1990189">
    <property type="term" value="F:protein N-terminal-serine acetyltransferase activity"/>
    <property type="evidence" value="ECO:0007669"/>
    <property type="project" value="TreeGrafter"/>
</dbReference>
<dbReference type="GO" id="GO:0005737">
    <property type="term" value="C:cytoplasm"/>
    <property type="evidence" value="ECO:0007669"/>
    <property type="project" value="TreeGrafter"/>
</dbReference>
<reference evidence="2 3" key="1">
    <citation type="submission" date="2020-08" db="EMBL/GenBank/DDBJ databases">
        <title>Sequencing the genomes of 1000 actinobacteria strains.</title>
        <authorList>
            <person name="Klenk H.-P."/>
        </authorList>
    </citation>
    <scope>NUCLEOTIDE SEQUENCE [LARGE SCALE GENOMIC DNA]</scope>
    <source>
        <strain evidence="2 3">DSM 44230</strain>
    </source>
</reference>